<keyword evidence="4" id="KW-0804">Transcription</keyword>
<reference evidence="8 9" key="1">
    <citation type="submission" date="2018-03" db="EMBL/GenBank/DDBJ databases">
        <title>Genomic Encyclopedia of Archaeal and Bacterial Type Strains, Phase II (KMG-II): from individual species to whole genera.</title>
        <authorList>
            <person name="Goeker M."/>
        </authorList>
    </citation>
    <scope>NUCLEOTIDE SEQUENCE [LARGE SCALE GENOMIC DNA]</scope>
    <source>
        <strain evidence="8 9">DSM 45348</strain>
    </source>
</reference>
<dbReference type="InterPro" id="IPR000792">
    <property type="entry name" value="Tscrpt_reg_LuxR_C"/>
</dbReference>
<accession>A0A2T0RX70</accession>
<dbReference type="GO" id="GO:0003677">
    <property type="term" value="F:DNA binding"/>
    <property type="evidence" value="ECO:0007669"/>
    <property type="project" value="UniProtKB-KW"/>
</dbReference>
<sequence length="232" mass="25683">MRRITVALVDDQPIVRSGLRVTLAQDPQIEIVGEAQHGVEGVQMARLLRPDVVLMDIDMPRMGGVEATRQICNELQNPRPRVLILTVYQQDEYLFEALRAGASGFLLKTAPTEKVVEAIRAVAEGSAMLAPEATAKLITEFASRPAASGINAPELVTFTDRELDVFKLLVCGYRNDEIARRLVVGDSTVKSHIQHIYLKLGVRDRVQVVIYAYEHGLIQAGVGLVSADRWKR</sequence>
<dbReference type="RefSeq" id="WP_106128973.1">
    <property type="nucleotide sequence ID" value="NZ_PVZG01000012.1"/>
</dbReference>
<gene>
    <name evidence="8" type="ORF">CLV70_112155</name>
</gene>
<dbReference type="EMBL" id="PVZG01000012">
    <property type="protein sequence ID" value="PRY25789.1"/>
    <property type="molecule type" value="Genomic_DNA"/>
</dbReference>
<dbReference type="InterPro" id="IPR058245">
    <property type="entry name" value="NreC/VraR/RcsB-like_REC"/>
</dbReference>
<keyword evidence="3" id="KW-0238">DNA-binding</keyword>
<evidence type="ECO:0000256" key="5">
    <source>
        <dbReference type="PROSITE-ProRule" id="PRU00169"/>
    </source>
</evidence>
<organism evidence="8 9">
    <name type="scientific">Pseudosporangium ferrugineum</name>
    <dbReference type="NCBI Taxonomy" id="439699"/>
    <lineage>
        <taxon>Bacteria</taxon>
        <taxon>Bacillati</taxon>
        <taxon>Actinomycetota</taxon>
        <taxon>Actinomycetes</taxon>
        <taxon>Micromonosporales</taxon>
        <taxon>Micromonosporaceae</taxon>
        <taxon>Pseudosporangium</taxon>
    </lineage>
</organism>
<dbReference type="SUPFAM" id="SSF46894">
    <property type="entry name" value="C-terminal effector domain of the bipartite response regulators"/>
    <property type="match status" value="1"/>
</dbReference>
<keyword evidence="1 5" id="KW-0597">Phosphoprotein</keyword>
<dbReference type="Pfam" id="PF00072">
    <property type="entry name" value="Response_reg"/>
    <property type="match status" value="1"/>
</dbReference>
<dbReference type="OrthoDB" id="9808843at2"/>
<evidence type="ECO:0000256" key="4">
    <source>
        <dbReference type="ARBA" id="ARBA00023163"/>
    </source>
</evidence>
<dbReference type="PRINTS" id="PR00038">
    <property type="entry name" value="HTHLUXR"/>
</dbReference>
<dbReference type="SUPFAM" id="SSF52172">
    <property type="entry name" value="CheY-like"/>
    <property type="match status" value="1"/>
</dbReference>
<dbReference type="Proteomes" id="UP000239209">
    <property type="component" value="Unassembled WGS sequence"/>
</dbReference>
<dbReference type="PANTHER" id="PTHR43214">
    <property type="entry name" value="TWO-COMPONENT RESPONSE REGULATOR"/>
    <property type="match status" value="1"/>
</dbReference>
<evidence type="ECO:0000256" key="2">
    <source>
        <dbReference type="ARBA" id="ARBA00023015"/>
    </source>
</evidence>
<dbReference type="SMART" id="SM00448">
    <property type="entry name" value="REC"/>
    <property type="match status" value="1"/>
</dbReference>
<dbReference type="SMART" id="SM00421">
    <property type="entry name" value="HTH_LUXR"/>
    <property type="match status" value="1"/>
</dbReference>
<dbReference type="InterPro" id="IPR001789">
    <property type="entry name" value="Sig_transdc_resp-reg_receiver"/>
</dbReference>
<evidence type="ECO:0000256" key="1">
    <source>
        <dbReference type="ARBA" id="ARBA00022553"/>
    </source>
</evidence>
<dbReference type="Gene3D" id="3.40.50.2300">
    <property type="match status" value="1"/>
</dbReference>
<feature type="domain" description="Response regulatory" evidence="7">
    <location>
        <begin position="5"/>
        <end position="123"/>
    </location>
</feature>
<evidence type="ECO:0000313" key="9">
    <source>
        <dbReference type="Proteomes" id="UP000239209"/>
    </source>
</evidence>
<feature type="domain" description="HTH luxR-type" evidence="6">
    <location>
        <begin position="151"/>
        <end position="216"/>
    </location>
</feature>
<dbReference type="CDD" id="cd17535">
    <property type="entry name" value="REC_NarL-like"/>
    <property type="match status" value="1"/>
</dbReference>
<evidence type="ECO:0000259" key="7">
    <source>
        <dbReference type="PROSITE" id="PS50110"/>
    </source>
</evidence>
<dbReference type="PROSITE" id="PS50043">
    <property type="entry name" value="HTH_LUXR_2"/>
    <property type="match status" value="1"/>
</dbReference>
<comment type="caution">
    <text evidence="8">The sequence shown here is derived from an EMBL/GenBank/DDBJ whole genome shotgun (WGS) entry which is preliminary data.</text>
</comment>
<dbReference type="CDD" id="cd06170">
    <property type="entry name" value="LuxR_C_like"/>
    <property type="match status" value="1"/>
</dbReference>
<dbReference type="InterPro" id="IPR039420">
    <property type="entry name" value="WalR-like"/>
</dbReference>
<dbReference type="InterPro" id="IPR016032">
    <property type="entry name" value="Sig_transdc_resp-reg_C-effctor"/>
</dbReference>
<name>A0A2T0RX70_9ACTN</name>
<protein>
    <submittedName>
        <fullName evidence="8">LuxR family two component transcriptional regulator</fullName>
    </submittedName>
</protein>
<evidence type="ECO:0000256" key="3">
    <source>
        <dbReference type="ARBA" id="ARBA00023125"/>
    </source>
</evidence>
<dbReference type="GO" id="GO:0006355">
    <property type="term" value="P:regulation of DNA-templated transcription"/>
    <property type="evidence" value="ECO:0007669"/>
    <property type="project" value="InterPro"/>
</dbReference>
<dbReference type="PROSITE" id="PS00622">
    <property type="entry name" value="HTH_LUXR_1"/>
    <property type="match status" value="1"/>
</dbReference>
<dbReference type="PANTHER" id="PTHR43214:SF24">
    <property type="entry name" value="TRANSCRIPTIONAL REGULATORY PROTEIN NARL-RELATED"/>
    <property type="match status" value="1"/>
</dbReference>
<evidence type="ECO:0000313" key="8">
    <source>
        <dbReference type="EMBL" id="PRY25789.1"/>
    </source>
</evidence>
<dbReference type="GO" id="GO:0000160">
    <property type="term" value="P:phosphorelay signal transduction system"/>
    <property type="evidence" value="ECO:0007669"/>
    <property type="project" value="InterPro"/>
</dbReference>
<evidence type="ECO:0000259" key="6">
    <source>
        <dbReference type="PROSITE" id="PS50043"/>
    </source>
</evidence>
<dbReference type="Pfam" id="PF00196">
    <property type="entry name" value="GerE"/>
    <property type="match status" value="1"/>
</dbReference>
<proteinExistence type="predicted"/>
<keyword evidence="2" id="KW-0805">Transcription regulation</keyword>
<dbReference type="InterPro" id="IPR011006">
    <property type="entry name" value="CheY-like_superfamily"/>
</dbReference>
<keyword evidence="9" id="KW-1185">Reference proteome</keyword>
<dbReference type="PROSITE" id="PS50110">
    <property type="entry name" value="RESPONSE_REGULATORY"/>
    <property type="match status" value="1"/>
</dbReference>
<dbReference type="AlphaFoldDB" id="A0A2T0RX70"/>
<feature type="modified residue" description="4-aspartylphosphate" evidence="5">
    <location>
        <position position="56"/>
    </location>
</feature>